<feature type="signal peptide" evidence="1">
    <location>
        <begin position="1"/>
        <end position="17"/>
    </location>
</feature>
<keyword evidence="3" id="KW-1185">Reference proteome</keyword>
<dbReference type="EMBL" id="RPDH01000002">
    <property type="protein sequence ID" value="RPE09699.1"/>
    <property type="molecule type" value="Genomic_DNA"/>
</dbReference>
<dbReference type="OrthoDB" id="1453650at2"/>
<accession>A0A3N4PSF3</accession>
<name>A0A3N4PSF3_9BACT</name>
<proteinExistence type="predicted"/>
<evidence type="ECO:0000313" key="3">
    <source>
        <dbReference type="Proteomes" id="UP000278351"/>
    </source>
</evidence>
<gene>
    <name evidence="2" type="ORF">EGT74_22255</name>
</gene>
<evidence type="ECO:0008006" key="4">
    <source>
        <dbReference type="Google" id="ProtNLM"/>
    </source>
</evidence>
<evidence type="ECO:0000313" key="2">
    <source>
        <dbReference type="EMBL" id="RPE09699.1"/>
    </source>
</evidence>
<feature type="chain" id="PRO_5017947462" description="DUF4919 domain-containing protein" evidence="1">
    <location>
        <begin position="18"/>
        <end position="242"/>
    </location>
</feature>
<organism evidence="2 3">
    <name type="scientific">Chitinophaga lutea</name>
    <dbReference type="NCBI Taxonomy" id="2488634"/>
    <lineage>
        <taxon>Bacteria</taxon>
        <taxon>Pseudomonadati</taxon>
        <taxon>Bacteroidota</taxon>
        <taxon>Chitinophagia</taxon>
        <taxon>Chitinophagales</taxon>
        <taxon>Chitinophagaceae</taxon>
        <taxon>Chitinophaga</taxon>
    </lineage>
</organism>
<reference evidence="2 3" key="1">
    <citation type="submission" date="2018-11" db="EMBL/GenBank/DDBJ databases">
        <title>Chitinophaga lutea sp.nov., isolate from arsenic contaminated soil.</title>
        <authorList>
            <person name="Zong Y."/>
        </authorList>
    </citation>
    <scope>NUCLEOTIDE SEQUENCE [LARGE SCALE GENOMIC DNA]</scope>
    <source>
        <strain evidence="2 3">ZY74</strain>
    </source>
</reference>
<protein>
    <recommendedName>
        <fullName evidence="4">DUF4919 domain-containing protein</fullName>
    </recommendedName>
</protein>
<sequence>MKHLLTAAFLCCSLHLAAQDADEWKPASKESQAYAEYRSKITVPPYGLAKVKKLIAGIQAPDEDVPAKPADKDYMALSLREKFTYHMIHAEIFSQNCDVQPPVQDEHKKIFGTLPDAFDEQSWSERQLNFLTSNRDSVMAIIKESVTRSKRMGVNYKHAVVEVNGKEMIPFLIDIYNTDKKDHDILTVLLLLMRKNEYQPFMASSSYRKLYGDNADFKAYIDFNTANEALIIERATNFYKNR</sequence>
<dbReference type="AlphaFoldDB" id="A0A3N4PSF3"/>
<dbReference type="Proteomes" id="UP000278351">
    <property type="component" value="Unassembled WGS sequence"/>
</dbReference>
<comment type="caution">
    <text evidence="2">The sequence shown here is derived from an EMBL/GenBank/DDBJ whole genome shotgun (WGS) entry which is preliminary data.</text>
</comment>
<evidence type="ECO:0000256" key="1">
    <source>
        <dbReference type="SAM" id="SignalP"/>
    </source>
</evidence>
<keyword evidence="1" id="KW-0732">Signal</keyword>
<dbReference type="RefSeq" id="WP_123848680.1">
    <property type="nucleotide sequence ID" value="NZ_RPDH01000002.1"/>
</dbReference>